<dbReference type="Proteomes" id="UP000269015">
    <property type="component" value="Chromosome"/>
</dbReference>
<name>A0AAD0YUI0_CHRID</name>
<feature type="domain" description="Response regulatory" evidence="2">
    <location>
        <begin position="4"/>
        <end position="115"/>
    </location>
</feature>
<dbReference type="InterPro" id="IPR046947">
    <property type="entry name" value="LytR-like"/>
</dbReference>
<dbReference type="PANTHER" id="PTHR37299">
    <property type="entry name" value="TRANSCRIPTIONAL REGULATOR-RELATED"/>
    <property type="match status" value="1"/>
</dbReference>
<dbReference type="GO" id="GO:0000156">
    <property type="term" value="F:phosphorelay response regulator activity"/>
    <property type="evidence" value="ECO:0007669"/>
    <property type="project" value="InterPro"/>
</dbReference>
<dbReference type="PANTHER" id="PTHR37299:SF1">
    <property type="entry name" value="STAGE 0 SPORULATION PROTEIN A HOMOLOG"/>
    <property type="match status" value="1"/>
</dbReference>
<organism evidence="4 5">
    <name type="scientific">Chryseobacterium indologenes</name>
    <name type="common">Flavobacterium indologenes</name>
    <dbReference type="NCBI Taxonomy" id="253"/>
    <lineage>
        <taxon>Bacteria</taxon>
        <taxon>Pseudomonadati</taxon>
        <taxon>Bacteroidota</taxon>
        <taxon>Flavobacteriia</taxon>
        <taxon>Flavobacteriales</taxon>
        <taxon>Weeksellaceae</taxon>
        <taxon>Chryseobacterium group</taxon>
        <taxon>Chryseobacterium</taxon>
    </lineage>
</organism>
<proteinExistence type="predicted"/>
<dbReference type="PROSITE" id="PS50110">
    <property type="entry name" value="RESPONSE_REGULATORY"/>
    <property type="match status" value="1"/>
</dbReference>
<feature type="domain" description="HTH LytTR-type" evidence="3">
    <location>
        <begin position="139"/>
        <end position="235"/>
    </location>
</feature>
<dbReference type="SUPFAM" id="SSF52172">
    <property type="entry name" value="CheY-like"/>
    <property type="match status" value="1"/>
</dbReference>
<evidence type="ECO:0000313" key="5">
    <source>
        <dbReference type="Proteomes" id="UP000269015"/>
    </source>
</evidence>
<dbReference type="InterPro" id="IPR001789">
    <property type="entry name" value="Sig_transdc_resp-reg_receiver"/>
</dbReference>
<dbReference type="GO" id="GO:0003677">
    <property type="term" value="F:DNA binding"/>
    <property type="evidence" value="ECO:0007669"/>
    <property type="project" value="UniProtKB-KW"/>
</dbReference>
<evidence type="ECO:0000313" key="4">
    <source>
        <dbReference type="EMBL" id="AZB17540.1"/>
    </source>
</evidence>
<dbReference type="InterPro" id="IPR011006">
    <property type="entry name" value="CheY-like_superfamily"/>
</dbReference>
<dbReference type="InterPro" id="IPR007492">
    <property type="entry name" value="LytTR_DNA-bd_dom"/>
</dbReference>
<evidence type="ECO:0000256" key="1">
    <source>
        <dbReference type="PROSITE-ProRule" id="PRU00169"/>
    </source>
</evidence>
<accession>A0AAD0YUI0</accession>
<dbReference type="Pfam" id="PF00072">
    <property type="entry name" value="Response_reg"/>
    <property type="match status" value="1"/>
</dbReference>
<dbReference type="AlphaFoldDB" id="A0AAD0YUI0"/>
<dbReference type="Gene3D" id="3.40.50.2300">
    <property type="match status" value="1"/>
</dbReference>
<protein>
    <submittedName>
        <fullName evidence="4">DNA-binding response regulator</fullName>
    </submittedName>
</protein>
<feature type="modified residue" description="4-aspartylphosphate" evidence="1">
    <location>
        <position position="55"/>
    </location>
</feature>
<dbReference type="Pfam" id="PF04397">
    <property type="entry name" value="LytTR"/>
    <property type="match status" value="1"/>
</dbReference>
<keyword evidence="1" id="KW-0597">Phosphoprotein</keyword>
<gene>
    <name evidence="4" type="ORF">EG352_07060</name>
</gene>
<evidence type="ECO:0000259" key="3">
    <source>
        <dbReference type="PROSITE" id="PS50930"/>
    </source>
</evidence>
<reference evidence="4 5" key="1">
    <citation type="submission" date="2018-11" db="EMBL/GenBank/DDBJ databases">
        <title>Proposal to divide the Flavobacteriaceae and reorganize its genera based on Amino Acid Identity values calculated from whole genome sequences.</title>
        <authorList>
            <person name="Nicholson A.C."/>
            <person name="Gulvik C.A."/>
            <person name="Whitney A.M."/>
            <person name="Humrighouse B.W."/>
            <person name="Bell M."/>
            <person name="Holmes B."/>
            <person name="Steigerwalt A.G."/>
            <person name="Villarma A."/>
            <person name="Sheth M."/>
            <person name="Batra D."/>
            <person name="Pryor J."/>
            <person name="Bernardet J.-F."/>
            <person name="Hugo C."/>
            <person name="Kampfer P."/>
            <person name="Newman J."/>
            <person name="McQuiston J.R."/>
        </authorList>
    </citation>
    <scope>NUCLEOTIDE SEQUENCE [LARGE SCALE GENOMIC DNA]</scope>
    <source>
        <strain evidence="4 5">H5559</strain>
    </source>
</reference>
<evidence type="ECO:0000259" key="2">
    <source>
        <dbReference type="PROSITE" id="PS50110"/>
    </source>
</evidence>
<sequence>MSLKYIIVDDESVAHDIISKYCSLLPNMQLMQNCYDAIEAIEYLNDHTVDLIFLDLNMPKIKGFEFLKTLPNQPKVIVTTAYKEYALEGYELNIVDYLLKPFSFDRFLKAINKAFINTSKILSTTPQEKHNEKPEKVFLRTNNKHIQIDIDDILFVEASGNYVKIVLKEDILSIRGNLLALNELIPTDNFIQVHRSFMVVQNHIRSIEGNQILIDKYTIPIGKSFKSQIDTILKQD</sequence>
<dbReference type="PROSITE" id="PS50930">
    <property type="entry name" value="HTH_LYTTR"/>
    <property type="match status" value="1"/>
</dbReference>
<dbReference type="RefSeq" id="WP_123861510.1">
    <property type="nucleotide sequence ID" value="NZ_CP033930.1"/>
</dbReference>
<dbReference type="SMART" id="SM00448">
    <property type="entry name" value="REC"/>
    <property type="match status" value="1"/>
</dbReference>
<dbReference type="EMBL" id="CP033930">
    <property type="protein sequence ID" value="AZB17540.1"/>
    <property type="molecule type" value="Genomic_DNA"/>
</dbReference>
<keyword evidence="4" id="KW-0238">DNA-binding</keyword>
<dbReference type="Gene3D" id="2.40.50.1020">
    <property type="entry name" value="LytTr DNA-binding domain"/>
    <property type="match status" value="1"/>
</dbReference>
<dbReference type="SMART" id="SM00850">
    <property type="entry name" value="LytTR"/>
    <property type="match status" value="1"/>
</dbReference>